<dbReference type="FunFam" id="1.10.860.10:FF:000001">
    <property type="entry name" value="Replicative DNA helicase"/>
    <property type="match status" value="1"/>
</dbReference>
<sequence>MDLKDKIPPHNVEAEQAVLGALLLDWSSVSDVVTYLRSENFYSQQNQLIYESLMHLFSSGIKGDLLTLVDDLTKNGKLEAAGGVAYISSLTDIVPTSANVDYYAKIVLDQSTRRNLIKISSEIKASSFDETKESRSILEDAEQKIFKLTDINQSAQVLAMKDVVPKVIQIIDTRYKNKNAFSGIPSGLNDLDSMTSGFQNSEMIIIGARPSMGKTALALSMMQNIAIDRGIPCGFFSLEMSADQIAQRLLSQIARIPGTKLRNGMLKIEDFKKLQDAAGECFNAPLYIVDTPNMKLLDLRAMARRMKVNQKVQIIFIDYIGLITSENPDAQLFEQQSAISKSLKSLARELEIPIVVLCQVARAAEGEEPNLAQLRGSGSIEQDADMVMFIHGKRSDNKETNEGYNPVQERKLIVAKQRNGPIGDVDVIFLSSYTKFENKSKE</sequence>
<evidence type="ECO:0000256" key="3">
    <source>
        <dbReference type="ARBA" id="ARBA00022705"/>
    </source>
</evidence>
<dbReference type="SMART" id="SM00382">
    <property type="entry name" value="AAA"/>
    <property type="match status" value="1"/>
</dbReference>
<evidence type="ECO:0000313" key="16">
    <source>
        <dbReference type="Proteomes" id="UP000006852"/>
    </source>
</evidence>
<proteinExistence type="inferred from homology"/>
<keyword evidence="3 13" id="KW-0235">DNA replication</keyword>
<dbReference type="eggNOG" id="COG0305">
    <property type="taxonomic scope" value="Bacteria"/>
</dbReference>
<dbReference type="GO" id="GO:0043139">
    <property type="term" value="F:5'-3' DNA helicase activity"/>
    <property type="evidence" value="ECO:0007669"/>
    <property type="project" value="UniProtKB-EC"/>
</dbReference>
<dbReference type="RefSeq" id="WP_013701434.1">
    <property type="nucleotide sequence ID" value="NC_015385.1"/>
</dbReference>
<dbReference type="STRING" id="869209.Tresu_1239"/>
<dbReference type="Pfam" id="PF00772">
    <property type="entry name" value="DnaB"/>
    <property type="match status" value="1"/>
</dbReference>
<evidence type="ECO:0000313" key="15">
    <source>
        <dbReference type="EMBL" id="AEB14147.1"/>
    </source>
</evidence>
<dbReference type="PROSITE" id="PS51199">
    <property type="entry name" value="SF4_HELICASE"/>
    <property type="match status" value="1"/>
</dbReference>
<dbReference type="SUPFAM" id="SSF48024">
    <property type="entry name" value="N-terminal domain of DnaB helicase"/>
    <property type="match status" value="1"/>
</dbReference>
<evidence type="ECO:0000256" key="5">
    <source>
        <dbReference type="ARBA" id="ARBA00022801"/>
    </source>
</evidence>
<dbReference type="Pfam" id="PF03796">
    <property type="entry name" value="DnaB_C"/>
    <property type="match status" value="1"/>
</dbReference>
<evidence type="ECO:0000256" key="11">
    <source>
        <dbReference type="ARBA" id="ARBA00048954"/>
    </source>
</evidence>
<dbReference type="PANTHER" id="PTHR30153">
    <property type="entry name" value="REPLICATIVE DNA HELICASE DNAB"/>
    <property type="match status" value="1"/>
</dbReference>
<keyword evidence="16" id="KW-1185">Reference proteome</keyword>
<dbReference type="EC" id="5.6.2.3" evidence="12 13"/>
<evidence type="ECO:0000256" key="12">
    <source>
        <dbReference type="NCBIfam" id="TIGR00665"/>
    </source>
</evidence>
<dbReference type="InterPro" id="IPR016136">
    <property type="entry name" value="DNA_helicase_N/primase_C"/>
</dbReference>
<reference evidence="15 16" key="1">
    <citation type="journal article" date="2011" name="Stand. Genomic Sci.">
        <title>Complete genome sequence of Treponema succinifaciens type strain (6091).</title>
        <authorList>
            <person name="Han C."/>
            <person name="Gronow S."/>
            <person name="Teshima H."/>
            <person name="Lapidus A."/>
            <person name="Nolan M."/>
            <person name="Lucas S."/>
            <person name="Hammon N."/>
            <person name="Deshpande S."/>
            <person name="Cheng J.F."/>
            <person name="Zeytun A."/>
            <person name="Tapia R."/>
            <person name="Goodwin L."/>
            <person name="Pitluck S."/>
            <person name="Liolios K."/>
            <person name="Pagani I."/>
            <person name="Ivanova N."/>
            <person name="Mavromatis K."/>
            <person name="Mikhailova N."/>
            <person name="Huntemann M."/>
            <person name="Pati A."/>
            <person name="Chen A."/>
            <person name="Palaniappan K."/>
            <person name="Land M."/>
            <person name="Hauser L."/>
            <person name="Brambilla E.M."/>
            <person name="Rohde M."/>
            <person name="Goker M."/>
            <person name="Woyke T."/>
            <person name="Bristow J."/>
            <person name="Eisen J.A."/>
            <person name="Markowitz V."/>
            <person name="Hugenholtz P."/>
            <person name="Kyrpides N.C."/>
            <person name="Klenk H.P."/>
            <person name="Detter J.C."/>
        </authorList>
    </citation>
    <scope>NUCLEOTIDE SEQUENCE [LARGE SCALE GENOMIC DNA]</scope>
    <source>
        <strain evidence="16">ATCC 33096 / DSM 2489 / 6091</strain>
    </source>
</reference>
<dbReference type="InterPro" id="IPR003593">
    <property type="entry name" value="AAA+_ATPase"/>
</dbReference>
<dbReference type="GeneID" id="302998400"/>
<keyword evidence="5 13" id="KW-0378">Hydrolase</keyword>
<feature type="domain" description="SF4 helicase" evidence="14">
    <location>
        <begin position="177"/>
        <end position="442"/>
    </location>
</feature>
<dbReference type="SUPFAM" id="SSF52540">
    <property type="entry name" value="P-loop containing nucleoside triphosphate hydrolases"/>
    <property type="match status" value="1"/>
</dbReference>
<dbReference type="EMBL" id="CP002631">
    <property type="protein sequence ID" value="AEB14147.1"/>
    <property type="molecule type" value="Genomic_DNA"/>
</dbReference>
<evidence type="ECO:0000256" key="9">
    <source>
        <dbReference type="ARBA" id="ARBA00023235"/>
    </source>
</evidence>
<dbReference type="GO" id="GO:0003677">
    <property type="term" value="F:DNA binding"/>
    <property type="evidence" value="ECO:0007669"/>
    <property type="project" value="UniProtKB-UniRule"/>
</dbReference>
<dbReference type="InterPro" id="IPR007694">
    <property type="entry name" value="DNA_helicase_DnaB-like_C"/>
</dbReference>
<dbReference type="GO" id="GO:0006269">
    <property type="term" value="P:DNA replication, synthesis of primer"/>
    <property type="evidence" value="ECO:0007669"/>
    <property type="project" value="UniProtKB-UniRule"/>
</dbReference>
<dbReference type="GO" id="GO:0005524">
    <property type="term" value="F:ATP binding"/>
    <property type="evidence" value="ECO:0007669"/>
    <property type="project" value="UniProtKB-UniRule"/>
</dbReference>
<dbReference type="AlphaFoldDB" id="F2NRR1"/>
<organism evidence="15 16">
    <name type="scientific">Treponema succinifaciens (strain ATCC 33096 / DSM 2489 / 6091)</name>
    <dbReference type="NCBI Taxonomy" id="869209"/>
    <lineage>
        <taxon>Bacteria</taxon>
        <taxon>Pseudomonadati</taxon>
        <taxon>Spirochaetota</taxon>
        <taxon>Spirochaetia</taxon>
        <taxon>Spirochaetales</taxon>
        <taxon>Treponemataceae</taxon>
        <taxon>Treponema</taxon>
    </lineage>
</organism>
<evidence type="ECO:0000256" key="6">
    <source>
        <dbReference type="ARBA" id="ARBA00022806"/>
    </source>
</evidence>
<evidence type="ECO:0000256" key="10">
    <source>
        <dbReference type="ARBA" id="ARBA00044932"/>
    </source>
</evidence>
<keyword evidence="6 13" id="KW-0347">Helicase</keyword>
<dbReference type="HOGENOM" id="CLU_005373_0_0_12"/>
<accession>F2NRR1</accession>
<dbReference type="InterPro" id="IPR007693">
    <property type="entry name" value="DNA_helicase_DnaB-like_N"/>
</dbReference>
<gene>
    <name evidence="15" type="ordered locus">Tresu_1239</name>
</gene>
<keyword evidence="2 13" id="KW-0639">Primosome</keyword>
<keyword evidence="8 13" id="KW-0238">DNA-binding</keyword>
<comment type="similarity">
    <text evidence="1 13">Belongs to the helicase family. DnaB subfamily.</text>
</comment>
<dbReference type="NCBIfam" id="TIGR00665">
    <property type="entry name" value="DnaB"/>
    <property type="match status" value="1"/>
</dbReference>
<dbReference type="Gene3D" id="1.10.860.10">
    <property type="entry name" value="DNAb Helicase, Chain A"/>
    <property type="match status" value="1"/>
</dbReference>
<evidence type="ECO:0000256" key="8">
    <source>
        <dbReference type="ARBA" id="ARBA00023125"/>
    </source>
</evidence>
<keyword evidence="4 13" id="KW-0547">Nucleotide-binding</keyword>
<dbReference type="GO" id="GO:1990077">
    <property type="term" value="C:primosome complex"/>
    <property type="evidence" value="ECO:0007669"/>
    <property type="project" value="UniProtKB-UniRule"/>
</dbReference>
<evidence type="ECO:0000259" key="14">
    <source>
        <dbReference type="PROSITE" id="PS51199"/>
    </source>
</evidence>
<evidence type="ECO:0000256" key="1">
    <source>
        <dbReference type="ARBA" id="ARBA00008428"/>
    </source>
</evidence>
<dbReference type="CDD" id="cd00984">
    <property type="entry name" value="DnaB_C"/>
    <property type="match status" value="1"/>
</dbReference>
<dbReference type="InterPro" id="IPR027417">
    <property type="entry name" value="P-loop_NTPase"/>
</dbReference>
<evidence type="ECO:0000256" key="13">
    <source>
        <dbReference type="RuleBase" id="RU362085"/>
    </source>
</evidence>
<name>F2NRR1_TRES6</name>
<comment type="catalytic activity">
    <reaction evidence="11 13">
        <text>ATP + H2O = ADP + phosphate + H(+)</text>
        <dbReference type="Rhea" id="RHEA:13065"/>
        <dbReference type="ChEBI" id="CHEBI:15377"/>
        <dbReference type="ChEBI" id="CHEBI:15378"/>
        <dbReference type="ChEBI" id="CHEBI:30616"/>
        <dbReference type="ChEBI" id="CHEBI:43474"/>
        <dbReference type="ChEBI" id="CHEBI:456216"/>
        <dbReference type="EC" id="5.6.2.3"/>
    </reaction>
</comment>
<evidence type="ECO:0000256" key="2">
    <source>
        <dbReference type="ARBA" id="ARBA00022515"/>
    </source>
</evidence>
<reference evidence="16" key="2">
    <citation type="submission" date="2011-04" db="EMBL/GenBank/DDBJ databases">
        <title>The complete genome of chromosome of Treponema succinifaciens DSM 2489.</title>
        <authorList>
            <person name="Lucas S."/>
            <person name="Copeland A."/>
            <person name="Lapidus A."/>
            <person name="Bruce D."/>
            <person name="Goodwin L."/>
            <person name="Pitluck S."/>
            <person name="Peters L."/>
            <person name="Kyrpides N."/>
            <person name="Mavromatis K."/>
            <person name="Ivanova N."/>
            <person name="Ovchinnikova G."/>
            <person name="Teshima H."/>
            <person name="Detter J.C."/>
            <person name="Tapia R."/>
            <person name="Han C."/>
            <person name="Land M."/>
            <person name="Hauser L."/>
            <person name="Markowitz V."/>
            <person name="Cheng J.-F."/>
            <person name="Hugenholtz P."/>
            <person name="Woyke T."/>
            <person name="Wu D."/>
            <person name="Gronow S."/>
            <person name="Wellnitz S."/>
            <person name="Brambilla E."/>
            <person name="Klenk H.-P."/>
            <person name="Eisen J.A."/>
        </authorList>
    </citation>
    <scope>NUCLEOTIDE SEQUENCE [LARGE SCALE GENOMIC DNA]</scope>
    <source>
        <strain evidence="16">ATCC 33096 / DSM 2489 / 6091</strain>
    </source>
</reference>
<dbReference type="Proteomes" id="UP000006852">
    <property type="component" value="Chromosome"/>
</dbReference>
<dbReference type="Gene3D" id="3.40.50.300">
    <property type="entry name" value="P-loop containing nucleotide triphosphate hydrolases"/>
    <property type="match status" value="1"/>
</dbReference>
<dbReference type="KEGG" id="tsu:Tresu_1239"/>
<dbReference type="PANTHER" id="PTHR30153:SF2">
    <property type="entry name" value="REPLICATIVE DNA HELICASE"/>
    <property type="match status" value="1"/>
</dbReference>
<dbReference type="OrthoDB" id="9773982at2"/>
<protein>
    <recommendedName>
        <fullName evidence="12 13">Replicative DNA helicase</fullName>
        <ecNumber evidence="12 13">5.6.2.3</ecNumber>
    </recommendedName>
</protein>
<dbReference type="GO" id="GO:0005829">
    <property type="term" value="C:cytosol"/>
    <property type="evidence" value="ECO:0007669"/>
    <property type="project" value="TreeGrafter"/>
</dbReference>
<keyword evidence="7 13" id="KW-0067">ATP-binding</keyword>
<dbReference type="GO" id="GO:0016887">
    <property type="term" value="F:ATP hydrolysis activity"/>
    <property type="evidence" value="ECO:0007669"/>
    <property type="project" value="RHEA"/>
</dbReference>
<dbReference type="InterPro" id="IPR036185">
    <property type="entry name" value="DNA_heli_DnaB-like_N_sf"/>
</dbReference>
<evidence type="ECO:0000256" key="7">
    <source>
        <dbReference type="ARBA" id="ARBA00022840"/>
    </source>
</evidence>
<comment type="function">
    <text evidence="10 13">The main replicative DNA helicase, it participates in initiation and elongation during chromosome replication. Travels ahead of the DNA replisome, separating dsDNA into templates for DNA synthesis. A processive ATP-dependent 5'-3' DNA helicase it has DNA-dependent ATPase activity.</text>
</comment>
<dbReference type="InterPro" id="IPR007692">
    <property type="entry name" value="DNA_helicase_DnaB"/>
</dbReference>
<keyword evidence="9" id="KW-0413">Isomerase</keyword>
<evidence type="ECO:0000256" key="4">
    <source>
        <dbReference type="ARBA" id="ARBA00022741"/>
    </source>
</evidence>